<dbReference type="InterPro" id="IPR003439">
    <property type="entry name" value="ABC_transporter-like_ATP-bd"/>
</dbReference>
<evidence type="ECO:0000256" key="2">
    <source>
        <dbReference type="ARBA" id="ARBA00022448"/>
    </source>
</evidence>
<evidence type="ECO:0000313" key="9">
    <source>
        <dbReference type="EMBL" id="ABK15230.1"/>
    </source>
</evidence>
<reference evidence="9 10" key="1">
    <citation type="submission" date="2006-10" db="EMBL/GenBank/DDBJ databases">
        <title>Complete sequence of Methanosaeta thermophila PT.</title>
        <authorList>
            <consortium name="US DOE Joint Genome Institute"/>
            <person name="Copeland A."/>
            <person name="Lucas S."/>
            <person name="Lapidus A."/>
            <person name="Barry K."/>
            <person name="Detter J.C."/>
            <person name="Glavina del Rio T."/>
            <person name="Hammon N."/>
            <person name="Israni S."/>
            <person name="Pitluck S."/>
            <person name="Chain P."/>
            <person name="Malfatti S."/>
            <person name="Shin M."/>
            <person name="Vergez L."/>
            <person name="Schmutz J."/>
            <person name="Larimer F."/>
            <person name="Land M."/>
            <person name="Hauser L."/>
            <person name="Kyrpides N."/>
            <person name="Kim E."/>
            <person name="Smith K.S."/>
            <person name="Ingram-Smith C."/>
            <person name="Richardson P."/>
        </authorList>
    </citation>
    <scope>NUCLEOTIDE SEQUENCE [LARGE SCALE GENOMIC DNA]</scope>
    <source>
        <strain evidence="10">DSM 6194 / JCM 14653 / NBRC 101360 / PT</strain>
    </source>
</reference>
<dbReference type="GO" id="GO:0089705">
    <property type="term" value="P:protein localization to outer membrane"/>
    <property type="evidence" value="ECO:0007669"/>
    <property type="project" value="TreeGrafter"/>
</dbReference>
<gene>
    <name evidence="9" type="ordered locus">Mthe_1456</name>
</gene>
<dbReference type="GO" id="GO:0005886">
    <property type="term" value="C:plasma membrane"/>
    <property type="evidence" value="ECO:0007669"/>
    <property type="project" value="TreeGrafter"/>
</dbReference>
<dbReference type="Gene3D" id="3.40.50.300">
    <property type="entry name" value="P-loop containing nucleotide triphosphate hydrolases"/>
    <property type="match status" value="1"/>
</dbReference>
<dbReference type="InterPro" id="IPR017911">
    <property type="entry name" value="MacB-like_ATP-bd"/>
</dbReference>
<dbReference type="PANTHER" id="PTHR24220">
    <property type="entry name" value="IMPORT ATP-BINDING PROTEIN"/>
    <property type="match status" value="1"/>
</dbReference>
<dbReference type="InterPro" id="IPR015854">
    <property type="entry name" value="ABC_transpr_LolD-like"/>
</dbReference>
<dbReference type="GeneID" id="4462399"/>
<dbReference type="SMART" id="SM00382">
    <property type="entry name" value="AAA"/>
    <property type="match status" value="1"/>
</dbReference>
<keyword evidence="4" id="KW-0547">Nucleotide-binding</keyword>
<keyword evidence="2" id="KW-0813">Transport</keyword>
<protein>
    <submittedName>
        <fullName evidence="9">ABC transporter related protein</fullName>
    </submittedName>
</protein>
<dbReference type="CDD" id="cd03255">
    <property type="entry name" value="ABC_MJ0796_LolCDE_FtsE"/>
    <property type="match status" value="1"/>
</dbReference>
<dbReference type="Proteomes" id="UP000000674">
    <property type="component" value="Chromosome"/>
</dbReference>
<evidence type="ECO:0000256" key="1">
    <source>
        <dbReference type="ARBA" id="ARBA00005417"/>
    </source>
</evidence>
<evidence type="ECO:0000313" key="10">
    <source>
        <dbReference type="Proteomes" id="UP000000674"/>
    </source>
</evidence>
<dbReference type="AlphaFoldDB" id="A0B956"/>
<dbReference type="FunFam" id="3.40.50.300:FF:000230">
    <property type="entry name" value="Lipoprotein-releasing system ATP-binding protein LolD"/>
    <property type="match status" value="1"/>
</dbReference>
<dbReference type="PROSITE" id="PS50893">
    <property type="entry name" value="ABC_TRANSPORTER_2"/>
    <property type="match status" value="1"/>
</dbReference>
<keyword evidence="6" id="KW-1278">Translocase</keyword>
<evidence type="ECO:0000256" key="3">
    <source>
        <dbReference type="ARBA" id="ARBA00022475"/>
    </source>
</evidence>
<feature type="domain" description="ABC transporter" evidence="8">
    <location>
        <begin position="14"/>
        <end position="252"/>
    </location>
</feature>
<dbReference type="InterPro" id="IPR027417">
    <property type="entry name" value="P-loop_NTPase"/>
</dbReference>
<name>A0B956_METTP</name>
<evidence type="ECO:0000256" key="7">
    <source>
        <dbReference type="ARBA" id="ARBA00023136"/>
    </source>
</evidence>
<sequence>MDPVIDRQSNRTIIEIRDLTKIYSDGVKVVALDHINLTIKEGEFLAIVGPSGSGKSTLLNMIGLLDTPTNGTILLKDIDVTKISANERARLRNRELGFVFQYHHLLPEFTAVENVMMPMLIAGVERKEARERATALLKEVGLGDRLDHKPSQLSGGQNQRVAVARALANRPSIVIGDELTGNLDTKTSRMIYEMLRELNKKINQTFILVTHDMEMAEKTDRILRLVDGRIVCELRRVGDEFVSGEICSAETSSDQE</sequence>
<dbReference type="KEGG" id="mtp:Mthe_1456"/>
<dbReference type="RefSeq" id="WP_011696622.1">
    <property type="nucleotide sequence ID" value="NC_008553.1"/>
</dbReference>
<dbReference type="EMBL" id="CP000477">
    <property type="protein sequence ID" value="ABK15230.1"/>
    <property type="molecule type" value="Genomic_DNA"/>
</dbReference>
<dbReference type="PANTHER" id="PTHR24220:SF689">
    <property type="entry name" value="LIPOPROTEIN-RELEASING SYSTEM ATP-BINDING PROTEIN LOLD"/>
    <property type="match status" value="1"/>
</dbReference>
<comment type="similarity">
    <text evidence="1">Belongs to the ABC transporter superfamily.</text>
</comment>
<keyword evidence="3" id="KW-1003">Cell membrane</keyword>
<accession>A0B956</accession>
<dbReference type="GO" id="GO:0022857">
    <property type="term" value="F:transmembrane transporter activity"/>
    <property type="evidence" value="ECO:0007669"/>
    <property type="project" value="TreeGrafter"/>
</dbReference>
<proteinExistence type="inferred from homology"/>
<dbReference type="Pfam" id="PF00005">
    <property type="entry name" value="ABC_tran"/>
    <property type="match status" value="1"/>
</dbReference>
<evidence type="ECO:0000256" key="6">
    <source>
        <dbReference type="ARBA" id="ARBA00022967"/>
    </source>
</evidence>
<dbReference type="GO" id="GO:0005524">
    <property type="term" value="F:ATP binding"/>
    <property type="evidence" value="ECO:0007669"/>
    <property type="project" value="UniProtKB-KW"/>
</dbReference>
<evidence type="ECO:0000256" key="5">
    <source>
        <dbReference type="ARBA" id="ARBA00022840"/>
    </source>
</evidence>
<keyword evidence="5" id="KW-0067">ATP-binding</keyword>
<dbReference type="STRING" id="349307.Mthe_1456"/>
<evidence type="ECO:0000259" key="8">
    <source>
        <dbReference type="PROSITE" id="PS50893"/>
    </source>
</evidence>
<organism evidence="9 10">
    <name type="scientific">Methanothrix thermoacetophila (strain DSM 6194 / JCM 14653 / NBRC 101360 / PT)</name>
    <name type="common">Methanosaeta thermophila</name>
    <dbReference type="NCBI Taxonomy" id="349307"/>
    <lineage>
        <taxon>Archaea</taxon>
        <taxon>Methanobacteriati</taxon>
        <taxon>Methanobacteriota</taxon>
        <taxon>Stenosarchaea group</taxon>
        <taxon>Methanomicrobia</taxon>
        <taxon>Methanotrichales</taxon>
        <taxon>Methanotrichaceae</taxon>
        <taxon>Methanothrix</taxon>
    </lineage>
</organism>
<dbReference type="GO" id="GO:0016887">
    <property type="term" value="F:ATP hydrolysis activity"/>
    <property type="evidence" value="ECO:0007669"/>
    <property type="project" value="InterPro"/>
</dbReference>
<keyword evidence="7" id="KW-0472">Membrane</keyword>
<dbReference type="SUPFAM" id="SSF52540">
    <property type="entry name" value="P-loop containing nucleoside triphosphate hydrolases"/>
    <property type="match status" value="1"/>
</dbReference>
<dbReference type="InterPro" id="IPR003593">
    <property type="entry name" value="AAA+_ATPase"/>
</dbReference>
<keyword evidence="10" id="KW-1185">Reference proteome</keyword>
<dbReference type="GO" id="GO:0044874">
    <property type="term" value="P:lipoprotein localization to outer membrane"/>
    <property type="evidence" value="ECO:0007669"/>
    <property type="project" value="TreeGrafter"/>
</dbReference>
<dbReference type="HOGENOM" id="CLU_000604_1_22_2"/>
<evidence type="ECO:0000256" key="4">
    <source>
        <dbReference type="ARBA" id="ARBA00022741"/>
    </source>
</evidence>
<dbReference type="OrthoDB" id="31298at2157"/>